<name>A0A4V2SU88_9PSEU</name>
<evidence type="ECO:0000259" key="8">
    <source>
        <dbReference type="PROSITE" id="PS00716"/>
    </source>
</evidence>
<evidence type="ECO:0000259" key="7">
    <source>
        <dbReference type="PROSITE" id="PS00715"/>
    </source>
</evidence>
<dbReference type="PROSITE" id="PS00716">
    <property type="entry name" value="SIGMA70_2"/>
    <property type="match status" value="1"/>
</dbReference>
<reference evidence="9 10" key="1">
    <citation type="submission" date="2019-03" db="EMBL/GenBank/DDBJ databases">
        <title>Genomic Encyclopedia of Type Strains, Phase IV (KMG-IV): sequencing the most valuable type-strain genomes for metagenomic binning, comparative biology and taxonomic classification.</title>
        <authorList>
            <person name="Goeker M."/>
        </authorList>
    </citation>
    <scope>NUCLEOTIDE SEQUENCE [LARGE SCALE GENOMIC DNA]</scope>
    <source>
        <strain evidence="9 10">DSM 45765</strain>
    </source>
</reference>
<dbReference type="PANTHER" id="PTHR30603:SF60">
    <property type="entry name" value="RNA POLYMERASE SIGMA FACTOR RPOD"/>
    <property type="match status" value="1"/>
</dbReference>
<feature type="domain" description="RNA polymerase sigma-70" evidence="8">
    <location>
        <begin position="290"/>
        <end position="316"/>
    </location>
</feature>
<evidence type="ECO:0000256" key="5">
    <source>
        <dbReference type="ARBA" id="ARBA00023163"/>
    </source>
</evidence>
<dbReference type="GO" id="GO:0016987">
    <property type="term" value="F:sigma factor activity"/>
    <property type="evidence" value="ECO:0007669"/>
    <property type="project" value="UniProtKB-KW"/>
</dbReference>
<keyword evidence="2 6" id="KW-0805">Transcription regulation</keyword>
<dbReference type="AlphaFoldDB" id="A0A4V2SU88"/>
<dbReference type="InterPro" id="IPR013325">
    <property type="entry name" value="RNA_pol_sigma_r2"/>
</dbReference>
<dbReference type="GO" id="GO:0006352">
    <property type="term" value="P:DNA-templated transcription initiation"/>
    <property type="evidence" value="ECO:0007669"/>
    <property type="project" value="InterPro"/>
</dbReference>
<dbReference type="InterPro" id="IPR000943">
    <property type="entry name" value="RNA_pol_sigma70"/>
</dbReference>
<dbReference type="CDD" id="cd06171">
    <property type="entry name" value="Sigma70_r4"/>
    <property type="match status" value="1"/>
</dbReference>
<feature type="domain" description="RNA polymerase sigma-70" evidence="7">
    <location>
        <begin position="121"/>
        <end position="134"/>
    </location>
</feature>
<organism evidence="9 10">
    <name type="scientific">Tamaricihabitans halophyticus</name>
    <dbReference type="NCBI Taxonomy" id="1262583"/>
    <lineage>
        <taxon>Bacteria</taxon>
        <taxon>Bacillati</taxon>
        <taxon>Actinomycetota</taxon>
        <taxon>Actinomycetes</taxon>
        <taxon>Pseudonocardiales</taxon>
        <taxon>Pseudonocardiaceae</taxon>
        <taxon>Tamaricihabitans</taxon>
    </lineage>
</organism>
<dbReference type="Pfam" id="PF04545">
    <property type="entry name" value="Sigma70_r4"/>
    <property type="match status" value="1"/>
</dbReference>
<dbReference type="NCBIfam" id="TIGR02937">
    <property type="entry name" value="sigma70-ECF"/>
    <property type="match status" value="1"/>
</dbReference>
<dbReference type="InterPro" id="IPR007624">
    <property type="entry name" value="RNA_pol_sigma70_r3"/>
</dbReference>
<accession>A0A4V2SU88</accession>
<comment type="function">
    <text evidence="6">Sigma factors are initiation factors that promote the attachment of RNA polymerase to specific initiation sites and are then released.</text>
</comment>
<dbReference type="OrthoDB" id="9809557at2"/>
<dbReference type="InterPro" id="IPR009042">
    <property type="entry name" value="RNA_pol_sigma70_r1_2"/>
</dbReference>
<dbReference type="InterPro" id="IPR007627">
    <property type="entry name" value="RNA_pol_sigma70_r2"/>
</dbReference>
<evidence type="ECO:0000256" key="4">
    <source>
        <dbReference type="ARBA" id="ARBA00023125"/>
    </source>
</evidence>
<proteinExistence type="inferred from homology"/>
<keyword evidence="4 6" id="KW-0238">DNA-binding</keyword>
<evidence type="ECO:0000256" key="1">
    <source>
        <dbReference type="ARBA" id="ARBA00007788"/>
    </source>
</evidence>
<dbReference type="InterPro" id="IPR014284">
    <property type="entry name" value="RNA_pol_sigma-70_dom"/>
</dbReference>
<dbReference type="PROSITE" id="PS00715">
    <property type="entry name" value="SIGMA70_1"/>
    <property type="match status" value="1"/>
</dbReference>
<evidence type="ECO:0000256" key="6">
    <source>
        <dbReference type="RuleBase" id="RU362124"/>
    </source>
</evidence>
<dbReference type="Gene3D" id="1.10.10.10">
    <property type="entry name" value="Winged helix-like DNA-binding domain superfamily/Winged helix DNA-binding domain"/>
    <property type="match status" value="2"/>
</dbReference>
<gene>
    <name evidence="9" type="ORF">EV191_104143</name>
</gene>
<dbReference type="InterPro" id="IPR036388">
    <property type="entry name" value="WH-like_DNA-bd_sf"/>
</dbReference>
<comment type="caution">
    <text evidence="9">The sequence shown here is derived from an EMBL/GenBank/DDBJ whole genome shotgun (WGS) entry which is preliminary data.</text>
</comment>
<evidence type="ECO:0000313" key="9">
    <source>
        <dbReference type="EMBL" id="TCP53576.1"/>
    </source>
</evidence>
<dbReference type="PANTHER" id="PTHR30603">
    <property type="entry name" value="RNA POLYMERASE SIGMA FACTOR RPO"/>
    <property type="match status" value="1"/>
</dbReference>
<keyword evidence="10" id="KW-1185">Reference proteome</keyword>
<keyword evidence="5 6" id="KW-0804">Transcription</keyword>
<dbReference type="InterPro" id="IPR007630">
    <property type="entry name" value="RNA_pol_sigma70_r4"/>
</dbReference>
<dbReference type="PRINTS" id="PR00046">
    <property type="entry name" value="SIGMA70FCT"/>
</dbReference>
<dbReference type="GO" id="GO:0003677">
    <property type="term" value="F:DNA binding"/>
    <property type="evidence" value="ECO:0007669"/>
    <property type="project" value="UniProtKB-KW"/>
</dbReference>
<dbReference type="RefSeq" id="WP_132877293.1">
    <property type="nucleotide sequence ID" value="NZ_SLXQ01000004.1"/>
</dbReference>
<protein>
    <recommendedName>
        <fullName evidence="6">RNA polymerase sigma factor</fullName>
    </recommendedName>
</protein>
<evidence type="ECO:0000313" key="10">
    <source>
        <dbReference type="Proteomes" id="UP000294911"/>
    </source>
</evidence>
<evidence type="ECO:0000256" key="3">
    <source>
        <dbReference type="ARBA" id="ARBA00023082"/>
    </source>
</evidence>
<dbReference type="InterPro" id="IPR013324">
    <property type="entry name" value="RNA_pol_sigma_r3/r4-like"/>
</dbReference>
<dbReference type="FunFam" id="1.10.601.10:FF:000001">
    <property type="entry name" value="RNA polymerase sigma factor SigA"/>
    <property type="match status" value="1"/>
</dbReference>
<dbReference type="Gene3D" id="1.10.601.10">
    <property type="entry name" value="RNA Polymerase Primary Sigma Factor"/>
    <property type="match status" value="1"/>
</dbReference>
<dbReference type="Pfam" id="PF00140">
    <property type="entry name" value="Sigma70_r1_2"/>
    <property type="match status" value="1"/>
</dbReference>
<dbReference type="Pfam" id="PF04542">
    <property type="entry name" value="Sigma70_r2"/>
    <property type="match status" value="1"/>
</dbReference>
<evidence type="ECO:0000256" key="2">
    <source>
        <dbReference type="ARBA" id="ARBA00023015"/>
    </source>
</evidence>
<sequence length="330" mass="36483">MTSSLIDAEPGAIGGADENYERGASADLVRSYLWGIGKTELLTAAQEVILAKRVEAGVYAARLLDAASGESAQYLSADIRADLRLIAAEGKAAKNHLLEANLRLVVSIAKRYVGRGMPLLDLIQEGNIGLIRAVEKFDYTPGFKFSTYATWWIRQAISRALADQARTIRIPVRVVEQVNRVTRARKDLAAQLGREPDVNEIAEQAGITTEQVIELLSYEQEPISLDQAAGEHGDSPLSDFVRYVDPTGGHAGNVSSLVLRQVQDLLARLNPREQEVLRLRFGLDDDRQRTLEEVGRECGLTRERIRQIEKRTLLKLREPCETSPANARAS</sequence>
<keyword evidence="3 6" id="KW-0731">Sigma factor</keyword>
<dbReference type="SUPFAM" id="SSF88946">
    <property type="entry name" value="Sigma2 domain of RNA polymerase sigma factors"/>
    <property type="match status" value="1"/>
</dbReference>
<dbReference type="InterPro" id="IPR050239">
    <property type="entry name" value="Sigma-70_RNA_pol_init_factors"/>
</dbReference>
<dbReference type="EMBL" id="SLXQ01000004">
    <property type="protein sequence ID" value="TCP53576.1"/>
    <property type="molecule type" value="Genomic_DNA"/>
</dbReference>
<dbReference type="SUPFAM" id="SSF88659">
    <property type="entry name" value="Sigma3 and sigma4 domains of RNA polymerase sigma factors"/>
    <property type="match status" value="2"/>
</dbReference>
<dbReference type="Pfam" id="PF04539">
    <property type="entry name" value="Sigma70_r3"/>
    <property type="match status" value="1"/>
</dbReference>
<comment type="similarity">
    <text evidence="1 6">Belongs to the sigma-70 factor family.</text>
</comment>
<dbReference type="Proteomes" id="UP000294911">
    <property type="component" value="Unassembled WGS sequence"/>
</dbReference>